<evidence type="ECO:0000259" key="2">
    <source>
        <dbReference type="PROSITE" id="PS50280"/>
    </source>
</evidence>
<dbReference type="RefSeq" id="XP_064670751.1">
    <property type="nucleotide sequence ID" value="XM_064817681.1"/>
</dbReference>
<proteinExistence type="predicted"/>
<protein>
    <submittedName>
        <fullName evidence="3">SET domain-containing protein</fullName>
    </submittedName>
</protein>
<reference evidence="3" key="1">
    <citation type="journal article" date="2023" name="Mol. Phylogenet. Evol.">
        <title>Genome-scale phylogeny and comparative genomics of the fungal order Sordariales.</title>
        <authorList>
            <person name="Hensen N."/>
            <person name="Bonometti L."/>
            <person name="Westerberg I."/>
            <person name="Brannstrom I.O."/>
            <person name="Guillou S."/>
            <person name="Cros-Aarteil S."/>
            <person name="Calhoun S."/>
            <person name="Haridas S."/>
            <person name="Kuo A."/>
            <person name="Mondo S."/>
            <person name="Pangilinan J."/>
            <person name="Riley R."/>
            <person name="LaButti K."/>
            <person name="Andreopoulos B."/>
            <person name="Lipzen A."/>
            <person name="Chen C."/>
            <person name="Yan M."/>
            <person name="Daum C."/>
            <person name="Ng V."/>
            <person name="Clum A."/>
            <person name="Steindorff A."/>
            <person name="Ohm R.A."/>
            <person name="Martin F."/>
            <person name="Silar P."/>
            <person name="Natvig D.O."/>
            <person name="Lalanne C."/>
            <person name="Gautier V."/>
            <person name="Ament-Velasquez S.L."/>
            <person name="Kruys A."/>
            <person name="Hutchinson M.I."/>
            <person name="Powell A.J."/>
            <person name="Barry K."/>
            <person name="Miller A.N."/>
            <person name="Grigoriev I.V."/>
            <person name="Debuchy R."/>
            <person name="Gladieux P."/>
            <person name="Hiltunen Thoren M."/>
            <person name="Johannesson H."/>
        </authorList>
    </citation>
    <scope>NUCLEOTIDE SEQUENCE</scope>
    <source>
        <strain evidence="3">CBS 508.74</strain>
    </source>
</reference>
<organism evidence="3 4">
    <name type="scientific">Canariomyces notabilis</name>
    <dbReference type="NCBI Taxonomy" id="2074819"/>
    <lineage>
        <taxon>Eukaryota</taxon>
        <taxon>Fungi</taxon>
        <taxon>Dikarya</taxon>
        <taxon>Ascomycota</taxon>
        <taxon>Pezizomycotina</taxon>
        <taxon>Sordariomycetes</taxon>
        <taxon>Sordariomycetidae</taxon>
        <taxon>Sordariales</taxon>
        <taxon>Chaetomiaceae</taxon>
        <taxon>Canariomyces</taxon>
    </lineage>
</organism>
<dbReference type="GeneID" id="89941806"/>
<dbReference type="PANTHER" id="PTHR47332:SF2">
    <property type="entry name" value="SET-6"/>
    <property type="match status" value="1"/>
</dbReference>
<comment type="caution">
    <text evidence="3">The sequence shown here is derived from an EMBL/GenBank/DDBJ whole genome shotgun (WGS) entry which is preliminary data.</text>
</comment>
<dbReference type="SMART" id="SM00317">
    <property type="entry name" value="SET"/>
    <property type="match status" value="1"/>
</dbReference>
<dbReference type="EMBL" id="MU853340">
    <property type="protein sequence ID" value="KAK4113181.1"/>
    <property type="molecule type" value="Genomic_DNA"/>
</dbReference>
<dbReference type="InterPro" id="IPR046341">
    <property type="entry name" value="SET_dom_sf"/>
</dbReference>
<feature type="region of interest" description="Disordered" evidence="1">
    <location>
        <begin position="1"/>
        <end position="52"/>
    </location>
</feature>
<dbReference type="CDD" id="cd20071">
    <property type="entry name" value="SET_SMYD"/>
    <property type="match status" value="1"/>
</dbReference>
<gene>
    <name evidence="3" type="ORF">N656DRAFT_797712</name>
</gene>
<dbReference type="AlphaFoldDB" id="A0AAN6YSY0"/>
<evidence type="ECO:0000313" key="4">
    <source>
        <dbReference type="Proteomes" id="UP001302812"/>
    </source>
</evidence>
<feature type="domain" description="SET" evidence="2">
    <location>
        <begin position="70"/>
        <end position="222"/>
    </location>
</feature>
<dbReference type="Proteomes" id="UP001302812">
    <property type="component" value="Unassembled WGS sequence"/>
</dbReference>
<dbReference type="InterPro" id="IPR001214">
    <property type="entry name" value="SET_dom"/>
</dbReference>
<dbReference type="PROSITE" id="PS50280">
    <property type="entry name" value="SET"/>
    <property type="match status" value="1"/>
</dbReference>
<dbReference type="SUPFAM" id="SSF82199">
    <property type="entry name" value="SET domain"/>
    <property type="match status" value="1"/>
</dbReference>
<dbReference type="PANTHER" id="PTHR47332">
    <property type="entry name" value="SET DOMAIN-CONTAINING PROTEIN 5"/>
    <property type="match status" value="1"/>
</dbReference>
<evidence type="ECO:0000313" key="3">
    <source>
        <dbReference type="EMBL" id="KAK4113181.1"/>
    </source>
</evidence>
<keyword evidence="4" id="KW-1185">Reference proteome</keyword>
<evidence type="ECO:0000256" key="1">
    <source>
        <dbReference type="SAM" id="MobiDB-lite"/>
    </source>
</evidence>
<feature type="compositionally biased region" description="Polar residues" evidence="1">
    <location>
        <begin position="43"/>
        <end position="52"/>
    </location>
</feature>
<accession>A0AAN6YSY0</accession>
<dbReference type="InterPro" id="IPR053185">
    <property type="entry name" value="SET_domain_protein"/>
</dbReference>
<sequence>MRFRADWKVHKKVCGKLKPPSTQHDPPSYNAGGPYSEPKDLGSPTNQPPRDTTINKAESVQGLQGVVTSLNNEVLESASRPYTIRAIAGKGKGLVATRKIAKGKWILSELPIFTLPKRLDIRALEHQVAKEVESLNDDHRRAFFDLTNIHGNAYSQPFGIAKTNALPLGSNASSVGLFLDASRINHSCRHNAQNNWNENIGRLTIHALRDIEEGQEITIHYMGSTGEYEERQRFLREKFRFDCKCQLCSLPLAQRNLSDARLREIQVIDRVIGEFCRGGDFKPETALKLLHRMFRLFDEESIWDASIARAYKDAYDIARCIENGGESRARVFAERTYAARCVAEGNDSPVAQKMKQAAEELSSAKMPQGMNDGEFKNWLWMLDG</sequence>
<dbReference type="Gene3D" id="2.170.270.10">
    <property type="entry name" value="SET domain"/>
    <property type="match status" value="1"/>
</dbReference>
<dbReference type="Pfam" id="PF00856">
    <property type="entry name" value="SET"/>
    <property type="match status" value="1"/>
</dbReference>
<reference evidence="3" key="2">
    <citation type="submission" date="2023-05" db="EMBL/GenBank/DDBJ databases">
        <authorList>
            <consortium name="Lawrence Berkeley National Laboratory"/>
            <person name="Steindorff A."/>
            <person name="Hensen N."/>
            <person name="Bonometti L."/>
            <person name="Westerberg I."/>
            <person name="Brannstrom I.O."/>
            <person name="Guillou S."/>
            <person name="Cros-Aarteil S."/>
            <person name="Calhoun S."/>
            <person name="Haridas S."/>
            <person name="Kuo A."/>
            <person name="Mondo S."/>
            <person name="Pangilinan J."/>
            <person name="Riley R."/>
            <person name="Labutti K."/>
            <person name="Andreopoulos B."/>
            <person name="Lipzen A."/>
            <person name="Chen C."/>
            <person name="Yanf M."/>
            <person name="Daum C."/>
            <person name="Ng V."/>
            <person name="Clum A."/>
            <person name="Ohm R."/>
            <person name="Martin F."/>
            <person name="Silar P."/>
            <person name="Natvig D."/>
            <person name="Lalanne C."/>
            <person name="Gautier V."/>
            <person name="Ament-Velasquez S.L."/>
            <person name="Kruys A."/>
            <person name="Hutchinson M.I."/>
            <person name="Powell A.J."/>
            <person name="Barry K."/>
            <person name="Miller A.N."/>
            <person name="Grigoriev I.V."/>
            <person name="Debuchy R."/>
            <person name="Gladieux P."/>
            <person name="Thoren M.H."/>
            <person name="Johannesson H."/>
        </authorList>
    </citation>
    <scope>NUCLEOTIDE SEQUENCE</scope>
    <source>
        <strain evidence="3">CBS 508.74</strain>
    </source>
</reference>
<name>A0AAN6YSY0_9PEZI</name>